<keyword evidence="2" id="KW-0808">Transferase</keyword>
<dbReference type="EC" id="2.3.2.27" evidence="2"/>
<dbReference type="Gene3D" id="3.30.40.10">
    <property type="entry name" value="Zinc/RING finger domain, C3HC4 (zinc finger)"/>
    <property type="match status" value="1"/>
</dbReference>
<feature type="region of interest" description="Disordered" evidence="1">
    <location>
        <begin position="1"/>
        <end position="38"/>
    </location>
</feature>
<evidence type="ECO:0000313" key="2">
    <source>
        <dbReference type="EMBL" id="CAG2211094.1"/>
    </source>
</evidence>
<dbReference type="SUPFAM" id="SSF57850">
    <property type="entry name" value="RING/U-box"/>
    <property type="match status" value="1"/>
</dbReference>
<dbReference type="OrthoDB" id="8062037at2759"/>
<keyword evidence="2" id="KW-0012">Acyltransferase</keyword>
<gene>
    <name evidence="2" type="ORF">MEDL_25166</name>
</gene>
<organism evidence="2 3">
    <name type="scientific">Mytilus edulis</name>
    <name type="common">Blue mussel</name>
    <dbReference type="NCBI Taxonomy" id="6550"/>
    <lineage>
        <taxon>Eukaryota</taxon>
        <taxon>Metazoa</taxon>
        <taxon>Spiralia</taxon>
        <taxon>Lophotrochozoa</taxon>
        <taxon>Mollusca</taxon>
        <taxon>Bivalvia</taxon>
        <taxon>Autobranchia</taxon>
        <taxon>Pteriomorphia</taxon>
        <taxon>Mytilida</taxon>
        <taxon>Mytiloidea</taxon>
        <taxon>Mytilidae</taxon>
        <taxon>Mytilinae</taxon>
        <taxon>Mytilus</taxon>
    </lineage>
</organism>
<reference evidence="2" key="1">
    <citation type="submission" date="2021-03" db="EMBL/GenBank/DDBJ databases">
        <authorList>
            <person name="Bekaert M."/>
        </authorList>
    </citation>
    <scope>NUCLEOTIDE SEQUENCE</scope>
</reference>
<evidence type="ECO:0000313" key="3">
    <source>
        <dbReference type="Proteomes" id="UP000683360"/>
    </source>
</evidence>
<dbReference type="EMBL" id="CAJPWZ010001255">
    <property type="protein sequence ID" value="CAG2211094.1"/>
    <property type="molecule type" value="Genomic_DNA"/>
</dbReference>
<dbReference type="AlphaFoldDB" id="A0A8S3RSH8"/>
<accession>A0A8S3RSH8</accession>
<dbReference type="InterPro" id="IPR013083">
    <property type="entry name" value="Znf_RING/FYVE/PHD"/>
</dbReference>
<name>A0A8S3RSH8_MYTED</name>
<proteinExistence type="predicted"/>
<protein>
    <submittedName>
        <fullName evidence="2">TTC3</fullName>
        <ecNumber evidence="2">2.3.2.27</ecNumber>
    </submittedName>
</protein>
<keyword evidence="3" id="KW-1185">Reference proteome</keyword>
<dbReference type="GO" id="GO:0061630">
    <property type="term" value="F:ubiquitin protein ligase activity"/>
    <property type="evidence" value="ECO:0007669"/>
    <property type="project" value="UniProtKB-EC"/>
</dbReference>
<sequence length="153" mass="17297">MTNNQRPMQASDVKGKASTMTGRRKAELQNIATGHPSNQVTMETVEERANRIKVYNAMKAKQALHTSEKMIDDEDDICVICHDELSYGETKMLDCKHEFHTEVSHSVKYIASVSGYMKEKEPAQHVGGMPCLKMTFPSWETKNSVCSAEKEQR</sequence>
<evidence type="ECO:0000256" key="1">
    <source>
        <dbReference type="SAM" id="MobiDB-lite"/>
    </source>
</evidence>
<comment type="caution">
    <text evidence="2">The sequence shown here is derived from an EMBL/GenBank/DDBJ whole genome shotgun (WGS) entry which is preliminary data.</text>
</comment>
<dbReference type="Proteomes" id="UP000683360">
    <property type="component" value="Unassembled WGS sequence"/>
</dbReference>